<dbReference type="Gene3D" id="1.10.1410.10">
    <property type="match status" value="1"/>
</dbReference>
<evidence type="ECO:0000256" key="4">
    <source>
        <dbReference type="ARBA" id="ARBA00022664"/>
    </source>
</evidence>
<evidence type="ECO:0000259" key="10">
    <source>
        <dbReference type="Pfam" id="PF04928"/>
    </source>
</evidence>
<dbReference type="AlphaFoldDB" id="A0AAD6Z0B3"/>
<feature type="domain" description="Poly(A) polymerase central" evidence="10">
    <location>
        <begin position="3"/>
        <end position="66"/>
    </location>
</feature>
<dbReference type="GO" id="GO:0005524">
    <property type="term" value="F:ATP binding"/>
    <property type="evidence" value="ECO:0007669"/>
    <property type="project" value="UniProtKB-KW"/>
</dbReference>
<evidence type="ECO:0000256" key="6">
    <source>
        <dbReference type="ARBA" id="ARBA00022741"/>
    </source>
</evidence>
<dbReference type="InterPro" id="IPR011068">
    <property type="entry name" value="NuclTrfase_I-like_C"/>
</dbReference>
<dbReference type="PANTHER" id="PTHR10682">
    <property type="entry name" value="POLY A POLYMERASE"/>
    <property type="match status" value="1"/>
</dbReference>
<dbReference type="Pfam" id="PF04928">
    <property type="entry name" value="PAP_central"/>
    <property type="match status" value="1"/>
</dbReference>
<gene>
    <name evidence="11" type="ORF">DFH08DRAFT_991822</name>
</gene>
<name>A0AAD6Z0B3_9AGAR</name>
<keyword evidence="5" id="KW-0808">Transferase</keyword>
<dbReference type="GO" id="GO:0005634">
    <property type="term" value="C:nucleus"/>
    <property type="evidence" value="ECO:0007669"/>
    <property type="project" value="UniProtKB-SubCell"/>
</dbReference>
<feature type="domain" description="Poly(A) polymerase RNA-binding" evidence="9">
    <location>
        <begin position="69"/>
        <end position="140"/>
    </location>
</feature>
<reference evidence="11" key="1">
    <citation type="submission" date="2023-03" db="EMBL/GenBank/DDBJ databases">
        <title>Massive genome expansion in bonnet fungi (Mycena s.s.) driven by repeated elements and novel gene families across ecological guilds.</title>
        <authorList>
            <consortium name="Lawrence Berkeley National Laboratory"/>
            <person name="Harder C.B."/>
            <person name="Miyauchi S."/>
            <person name="Viragh M."/>
            <person name="Kuo A."/>
            <person name="Thoen E."/>
            <person name="Andreopoulos B."/>
            <person name="Lu D."/>
            <person name="Skrede I."/>
            <person name="Drula E."/>
            <person name="Henrissat B."/>
            <person name="Morin E."/>
            <person name="Kohler A."/>
            <person name="Barry K."/>
            <person name="LaButti K."/>
            <person name="Morin E."/>
            <person name="Salamov A."/>
            <person name="Lipzen A."/>
            <person name="Mereny Z."/>
            <person name="Hegedus B."/>
            <person name="Baldrian P."/>
            <person name="Stursova M."/>
            <person name="Weitz H."/>
            <person name="Taylor A."/>
            <person name="Grigoriev I.V."/>
            <person name="Nagy L.G."/>
            <person name="Martin F."/>
            <person name="Kauserud H."/>
        </authorList>
    </citation>
    <scope>NUCLEOTIDE SEQUENCE</scope>
    <source>
        <strain evidence="11">CBHHK002</strain>
    </source>
</reference>
<evidence type="ECO:0000313" key="12">
    <source>
        <dbReference type="Proteomes" id="UP001218218"/>
    </source>
</evidence>
<dbReference type="SUPFAM" id="SSF55003">
    <property type="entry name" value="PAP/Archaeal CCA-adding enzyme, C-terminal domain"/>
    <property type="match status" value="1"/>
</dbReference>
<evidence type="ECO:0000259" key="9">
    <source>
        <dbReference type="Pfam" id="PF04926"/>
    </source>
</evidence>
<comment type="similarity">
    <text evidence="2">Belongs to the poly(A) polymerase family.</text>
</comment>
<dbReference type="InterPro" id="IPR007012">
    <property type="entry name" value="PolA_pol_cen_dom"/>
</dbReference>
<dbReference type="GO" id="GO:0003723">
    <property type="term" value="F:RNA binding"/>
    <property type="evidence" value="ECO:0007669"/>
    <property type="project" value="InterPro"/>
</dbReference>
<dbReference type="Proteomes" id="UP001218218">
    <property type="component" value="Unassembled WGS sequence"/>
</dbReference>
<dbReference type="GO" id="GO:0031123">
    <property type="term" value="P:RNA 3'-end processing"/>
    <property type="evidence" value="ECO:0007669"/>
    <property type="project" value="InterPro"/>
</dbReference>
<dbReference type="SUPFAM" id="SSF81631">
    <property type="entry name" value="PAP/OAS1 substrate-binding domain"/>
    <property type="match status" value="1"/>
</dbReference>
<dbReference type="EMBL" id="JARIHO010000120">
    <property type="protein sequence ID" value="KAJ7302169.1"/>
    <property type="molecule type" value="Genomic_DNA"/>
</dbReference>
<keyword evidence="4" id="KW-0507">mRNA processing</keyword>
<dbReference type="PANTHER" id="PTHR10682:SF10">
    <property type="entry name" value="POLYNUCLEOTIDE ADENYLYLTRANSFERASE"/>
    <property type="match status" value="1"/>
</dbReference>
<protein>
    <recommendedName>
        <fullName evidence="3">polynucleotide adenylyltransferase</fullName>
        <ecNumber evidence="3">2.7.7.19</ecNumber>
    </recommendedName>
</protein>
<dbReference type="InterPro" id="IPR007010">
    <property type="entry name" value="PolA_pol_RNA-bd_dom"/>
</dbReference>
<keyword evidence="6" id="KW-0547">Nucleotide-binding</keyword>
<keyword evidence="7" id="KW-0067">ATP-binding</keyword>
<evidence type="ECO:0000256" key="1">
    <source>
        <dbReference type="ARBA" id="ARBA00004123"/>
    </source>
</evidence>
<dbReference type="GO" id="GO:0006397">
    <property type="term" value="P:mRNA processing"/>
    <property type="evidence" value="ECO:0007669"/>
    <property type="project" value="UniProtKB-KW"/>
</dbReference>
<organism evidence="11 12">
    <name type="scientific">Mycena albidolilacea</name>
    <dbReference type="NCBI Taxonomy" id="1033008"/>
    <lineage>
        <taxon>Eukaryota</taxon>
        <taxon>Fungi</taxon>
        <taxon>Dikarya</taxon>
        <taxon>Basidiomycota</taxon>
        <taxon>Agaricomycotina</taxon>
        <taxon>Agaricomycetes</taxon>
        <taxon>Agaricomycetidae</taxon>
        <taxon>Agaricales</taxon>
        <taxon>Marasmiineae</taxon>
        <taxon>Mycenaceae</taxon>
        <taxon>Mycena</taxon>
    </lineage>
</organism>
<sequence length="141" mass="15935">LFTPQLYPSNTAHHMPIITPNSPSMCVTHNVSGSTMAILSEQIQKGADIVNKVTTGTATWSELFSKHNFLHRYHNYIQVIALSQDAQQQMKWAGTVESKMQHLIMKLEFVDNLQLAHPFVKGFDRVVQYASEDEARDVLHG</sequence>
<evidence type="ECO:0000256" key="8">
    <source>
        <dbReference type="ARBA" id="ARBA00023242"/>
    </source>
</evidence>
<proteinExistence type="inferred from homology"/>
<keyword evidence="12" id="KW-1185">Reference proteome</keyword>
<keyword evidence="8" id="KW-0539">Nucleus</keyword>
<accession>A0AAD6Z0B3</accession>
<evidence type="ECO:0000256" key="3">
    <source>
        <dbReference type="ARBA" id="ARBA00012388"/>
    </source>
</evidence>
<evidence type="ECO:0000313" key="11">
    <source>
        <dbReference type="EMBL" id="KAJ7302169.1"/>
    </source>
</evidence>
<feature type="non-terminal residue" evidence="11">
    <location>
        <position position="141"/>
    </location>
</feature>
<dbReference type="EC" id="2.7.7.19" evidence="3"/>
<comment type="subcellular location">
    <subcellularLocation>
        <location evidence="1">Nucleus</location>
    </subcellularLocation>
</comment>
<dbReference type="Gene3D" id="3.30.70.590">
    <property type="entry name" value="Poly(A) polymerase predicted RNA binding domain"/>
    <property type="match status" value="1"/>
</dbReference>
<dbReference type="GO" id="GO:1990817">
    <property type="term" value="F:poly(A) RNA polymerase activity"/>
    <property type="evidence" value="ECO:0007669"/>
    <property type="project" value="UniProtKB-EC"/>
</dbReference>
<feature type="non-terminal residue" evidence="11">
    <location>
        <position position="1"/>
    </location>
</feature>
<evidence type="ECO:0000256" key="5">
    <source>
        <dbReference type="ARBA" id="ARBA00022679"/>
    </source>
</evidence>
<comment type="caution">
    <text evidence="11">The sequence shown here is derived from an EMBL/GenBank/DDBJ whole genome shotgun (WGS) entry which is preliminary data.</text>
</comment>
<evidence type="ECO:0000256" key="2">
    <source>
        <dbReference type="ARBA" id="ARBA00010912"/>
    </source>
</evidence>
<dbReference type="Pfam" id="PF04926">
    <property type="entry name" value="PAP_RNA-bind"/>
    <property type="match status" value="1"/>
</dbReference>
<evidence type="ECO:0000256" key="7">
    <source>
        <dbReference type="ARBA" id="ARBA00022840"/>
    </source>
</evidence>